<proteinExistence type="predicted"/>
<gene>
    <name evidence="2" type="ORF">C9374_003996</name>
</gene>
<evidence type="ECO:0000256" key="1">
    <source>
        <dbReference type="SAM" id="MobiDB-lite"/>
    </source>
</evidence>
<comment type="caution">
    <text evidence="2">The sequence shown here is derived from an EMBL/GenBank/DDBJ whole genome shotgun (WGS) entry which is preliminary data.</text>
</comment>
<dbReference type="Proteomes" id="UP000816034">
    <property type="component" value="Unassembled WGS sequence"/>
</dbReference>
<sequence length="396" mass="45217">MFRFAQNSHPSLKNAFNKINNCSRGQGSLYHQSNRPRKISEFNILTLKSACTTDCVPLVVAASSIRSFSTFNGVSNNEHNNNGKKRNFKSYRNPNESFYNFREERTMLSGGKPTLVGSILGIAWKIITFPLKIISLATMGVVFFIGRLVLSKVLKKDLKQMELMFTRMTLKDATPLKTFYRADSSMASPPRFMDPFTQQYIEVDPILEKCLRFVDNDHVVYERLKAETIKQSGMKDSFSVTLMDAKEKTDRDLNPESTAKLCFLNSSYLKLLTDVKMANAQSTPEGLIRRVPLFIMKKLSEKEAKEVNTFEPSNETPIHNEHIEGYKFVFVAHLDIYASYVNGQWQDFQKIEIVVEDQGTEESEVLLTFEDLSMSEHESTSSSSGRIMDAEFEEKK</sequence>
<dbReference type="RefSeq" id="XP_044556126.1">
    <property type="nucleotide sequence ID" value="XM_044693585.1"/>
</dbReference>
<accession>A0AA88H932</accession>
<dbReference type="AlphaFoldDB" id="A0AA88H932"/>
<protein>
    <submittedName>
        <fullName evidence="2">Uncharacterized protein</fullName>
    </submittedName>
</protein>
<evidence type="ECO:0000313" key="2">
    <source>
        <dbReference type="EMBL" id="KAG2394232.1"/>
    </source>
</evidence>
<organism evidence="2 3">
    <name type="scientific">Naegleria lovaniensis</name>
    <name type="common">Amoeba</name>
    <dbReference type="NCBI Taxonomy" id="51637"/>
    <lineage>
        <taxon>Eukaryota</taxon>
        <taxon>Discoba</taxon>
        <taxon>Heterolobosea</taxon>
        <taxon>Tetramitia</taxon>
        <taxon>Eutetramitia</taxon>
        <taxon>Vahlkampfiidae</taxon>
        <taxon>Naegleria</taxon>
    </lineage>
</organism>
<feature type="region of interest" description="Disordered" evidence="1">
    <location>
        <begin position="373"/>
        <end position="396"/>
    </location>
</feature>
<dbReference type="EMBL" id="PYSW02000001">
    <property type="protein sequence ID" value="KAG2394232.1"/>
    <property type="molecule type" value="Genomic_DNA"/>
</dbReference>
<keyword evidence="3" id="KW-1185">Reference proteome</keyword>
<reference evidence="2 3" key="1">
    <citation type="journal article" date="2018" name="BMC Genomics">
        <title>The genome of Naegleria lovaniensis, the basis for a comparative approach to unravel pathogenicity factors of the human pathogenic amoeba N. fowleri.</title>
        <authorList>
            <person name="Liechti N."/>
            <person name="Schurch N."/>
            <person name="Bruggmann R."/>
            <person name="Wittwer M."/>
        </authorList>
    </citation>
    <scope>NUCLEOTIDE SEQUENCE [LARGE SCALE GENOMIC DNA]</scope>
    <source>
        <strain evidence="2 3">ATCC 30569</strain>
    </source>
</reference>
<dbReference type="GeneID" id="68096451"/>
<evidence type="ECO:0000313" key="3">
    <source>
        <dbReference type="Proteomes" id="UP000816034"/>
    </source>
</evidence>
<name>A0AA88H932_NAELO</name>